<dbReference type="AlphaFoldDB" id="A0A0B6Y5B0"/>
<dbReference type="EMBL" id="HACG01004146">
    <property type="protein sequence ID" value="CEK51011.1"/>
    <property type="molecule type" value="Transcribed_RNA"/>
</dbReference>
<reference evidence="1" key="1">
    <citation type="submission" date="2014-12" db="EMBL/GenBank/DDBJ databases">
        <title>Insight into the proteome of Arion vulgaris.</title>
        <authorList>
            <person name="Aradska J."/>
            <person name="Bulat T."/>
            <person name="Smidak R."/>
            <person name="Sarate P."/>
            <person name="Gangsoo J."/>
            <person name="Sialana F."/>
            <person name="Bilban M."/>
            <person name="Lubec G."/>
        </authorList>
    </citation>
    <scope>NUCLEOTIDE SEQUENCE</scope>
    <source>
        <tissue evidence="1">Skin</tissue>
    </source>
</reference>
<sequence length="175" mass="20175">RNINLIKWIQWFLVFCLLGFLYYSHANKLLWNRTSCQVYGDMSLESLQEIANTKGCVIESADDSRVEEAFETDIKQYNQANFKDINAETNSNETKEYQIESVVVRQKPALDLDTEVDDIVQTYLGNQKDIQDDKRVVNERSSAFYMEKPPLYSVLLKVVMNTNDSCSNAGDYDAI</sequence>
<name>A0A0B6Y5B0_9EUPU</name>
<protein>
    <submittedName>
        <fullName evidence="1">Uncharacterized protein</fullName>
    </submittedName>
</protein>
<accession>A0A0B6Y5B0</accession>
<proteinExistence type="predicted"/>
<evidence type="ECO:0000313" key="1">
    <source>
        <dbReference type="EMBL" id="CEK51011.1"/>
    </source>
</evidence>
<feature type="non-terminal residue" evidence="1">
    <location>
        <position position="1"/>
    </location>
</feature>
<organism evidence="1">
    <name type="scientific">Arion vulgaris</name>
    <dbReference type="NCBI Taxonomy" id="1028688"/>
    <lineage>
        <taxon>Eukaryota</taxon>
        <taxon>Metazoa</taxon>
        <taxon>Spiralia</taxon>
        <taxon>Lophotrochozoa</taxon>
        <taxon>Mollusca</taxon>
        <taxon>Gastropoda</taxon>
        <taxon>Heterobranchia</taxon>
        <taxon>Euthyneura</taxon>
        <taxon>Panpulmonata</taxon>
        <taxon>Eupulmonata</taxon>
        <taxon>Stylommatophora</taxon>
        <taxon>Helicina</taxon>
        <taxon>Arionoidea</taxon>
        <taxon>Arionidae</taxon>
        <taxon>Arion</taxon>
    </lineage>
</organism>
<feature type="non-terminal residue" evidence="1">
    <location>
        <position position="175"/>
    </location>
</feature>
<gene>
    <name evidence="1" type="primary">ORF12238</name>
</gene>